<reference evidence="2" key="1">
    <citation type="submission" date="2018-02" db="EMBL/GenBank/DDBJ databases">
        <title>Rhizophora mucronata_Transcriptome.</title>
        <authorList>
            <person name="Meera S.P."/>
            <person name="Sreeshan A."/>
            <person name="Augustine A."/>
        </authorList>
    </citation>
    <scope>NUCLEOTIDE SEQUENCE</scope>
    <source>
        <tissue evidence="2">Leaf</tissue>
    </source>
</reference>
<sequence length="77" mass="8529">MNMLIWYSWLGGIVIGTIIGANVVLDEHCRAGPRNAVITGRQSLHMQAFGNSVTSLHHQTKGNYVCCLILINCKYII</sequence>
<feature type="transmembrane region" description="Helical" evidence="1">
    <location>
        <begin position="6"/>
        <end position="25"/>
    </location>
</feature>
<keyword evidence="1" id="KW-1133">Transmembrane helix</keyword>
<protein>
    <submittedName>
        <fullName evidence="2">Uncharacterized protein</fullName>
    </submittedName>
</protein>
<evidence type="ECO:0000256" key="1">
    <source>
        <dbReference type="SAM" id="Phobius"/>
    </source>
</evidence>
<organism evidence="2">
    <name type="scientific">Rhizophora mucronata</name>
    <name type="common">Asiatic mangrove</name>
    <dbReference type="NCBI Taxonomy" id="61149"/>
    <lineage>
        <taxon>Eukaryota</taxon>
        <taxon>Viridiplantae</taxon>
        <taxon>Streptophyta</taxon>
        <taxon>Embryophyta</taxon>
        <taxon>Tracheophyta</taxon>
        <taxon>Spermatophyta</taxon>
        <taxon>Magnoliopsida</taxon>
        <taxon>eudicotyledons</taxon>
        <taxon>Gunneridae</taxon>
        <taxon>Pentapetalae</taxon>
        <taxon>rosids</taxon>
        <taxon>fabids</taxon>
        <taxon>Malpighiales</taxon>
        <taxon>Rhizophoraceae</taxon>
        <taxon>Rhizophora</taxon>
    </lineage>
</organism>
<keyword evidence="1" id="KW-0472">Membrane</keyword>
<dbReference type="EMBL" id="GGEC01061431">
    <property type="protein sequence ID" value="MBX41915.1"/>
    <property type="molecule type" value="Transcribed_RNA"/>
</dbReference>
<dbReference type="AlphaFoldDB" id="A0A2P2NHE1"/>
<accession>A0A2P2NHE1</accession>
<proteinExistence type="predicted"/>
<name>A0A2P2NHE1_RHIMU</name>
<evidence type="ECO:0000313" key="2">
    <source>
        <dbReference type="EMBL" id="MBX41915.1"/>
    </source>
</evidence>
<keyword evidence="1" id="KW-0812">Transmembrane</keyword>